<organism evidence="1 2">
    <name type="scientific">Labrys monachus</name>
    <dbReference type="NCBI Taxonomy" id="217067"/>
    <lineage>
        <taxon>Bacteria</taxon>
        <taxon>Pseudomonadati</taxon>
        <taxon>Pseudomonadota</taxon>
        <taxon>Alphaproteobacteria</taxon>
        <taxon>Hyphomicrobiales</taxon>
        <taxon>Xanthobacteraceae</taxon>
        <taxon>Labrys</taxon>
    </lineage>
</organism>
<evidence type="ECO:0000313" key="1">
    <source>
        <dbReference type="EMBL" id="MDQ0394200.1"/>
    </source>
</evidence>
<dbReference type="RefSeq" id="WP_307430792.1">
    <property type="nucleotide sequence ID" value="NZ_JAUSVK010000001.1"/>
</dbReference>
<accession>A0ABU0FJH2</accession>
<dbReference type="InterPro" id="IPR035944">
    <property type="entry name" value="YfbM-like_sf"/>
</dbReference>
<dbReference type="EMBL" id="JAUSVK010000001">
    <property type="protein sequence ID" value="MDQ0394200.1"/>
    <property type="molecule type" value="Genomic_DNA"/>
</dbReference>
<gene>
    <name evidence="1" type="ORF">J3R73_003992</name>
</gene>
<dbReference type="Proteomes" id="UP001237448">
    <property type="component" value="Unassembled WGS sequence"/>
</dbReference>
<sequence>MSCLGIHFSLSDSEVDHLLRIGDDGRRLHYFRESIEPLYVAEHPERIAESGTAWDAMHRALAEGTLSGEGRYPLNHVVLGGTSLYAGDDFVMRLKARNQVQDVARVLPAMTHSEFHRRYRAIPTTDHAFIVNNEEFDETWRRFEGVRSFWLRAAEEGRYVLFTANGRIEPSSSL</sequence>
<dbReference type="SUPFAM" id="SSF111069">
    <property type="entry name" value="Hypothetical protein yfbM"/>
    <property type="match status" value="1"/>
</dbReference>
<keyword evidence="2" id="KW-1185">Reference proteome</keyword>
<comment type="caution">
    <text evidence="1">The sequence shown here is derived from an EMBL/GenBank/DDBJ whole genome shotgun (WGS) entry which is preliminary data.</text>
</comment>
<dbReference type="Gene3D" id="3.40.1760.10">
    <property type="entry name" value="YfbM-like super family"/>
    <property type="match status" value="1"/>
</dbReference>
<name>A0ABU0FJH2_9HYPH</name>
<dbReference type="Pfam" id="PF08974">
    <property type="entry name" value="DUF1877"/>
    <property type="match status" value="1"/>
</dbReference>
<reference evidence="1 2" key="1">
    <citation type="submission" date="2023-07" db="EMBL/GenBank/DDBJ databases">
        <title>Genomic Encyclopedia of Type Strains, Phase IV (KMG-IV): sequencing the most valuable type-strain genomes for metagenomic binning, comparative biology and taxonomic classification.</title>
        <authorList>
            <person name="Goeker M."/>
        </authorList>
    </citation>
    <scope>NUCLEOTIDE SEQUENCE [LARGE SCALE GENOMIC DNA]</scope>
    <source>
        <strain evidence="1 2">DSM 5896</strain>
    </source>
</reference>
<dbReference type="InterPro" id="IPR015068">
    <property type="entry name" value="DUF1877"/>
</dbReference>
<evidence type="ECO:0000313" key="2">
    <source>
        <dbReference type="Proteomes" id="UP001237448"/>
    </source>
</evidence>
<protein>
    <submittedName>
        <fullName evidence="1">Uncharacterized protein</fullName>
    </submittedName>
</protein>
<proteinExistence type="predicted"/>